<evidence type="ECO:0000313" key="4">
    <source>
        <dbReference type="Proteomes" id="UP000759537"/>
    </source>
</evidence>
<dbReference type="PANTHER" id="PTHR12947">
    <property type="entry name" value="AMSH-LIKE PROTEASE"/>
    <property type="match status" value="1"/>
</dbReference>
<dbReference type="AlphaFoldDB" id="A0A9P5MSD8"/>
<dbReference type="EMBL" id="WHVB01000013">
    <property type="protein sequence ID" value="KAF8477670.1"/>
    <property type="molecule type" value="Genomic_DNA"/>
</dbReference>
<feature type="compositionally biased region" description="Polar residues" evidence="1">
    <location>
        <begin position="163"/>
        <end position="178"/>
    </location>
</feature>
<dbReference type="OrthoDB" id="3640at2759"/>
<comment type="caution">
    <text evidence="3">The sequence shown here is derived from an EMBL/GenBank/DDBJ whole genome shotgun (WGS) entry which is preliminary data.</text>
</comment>
<feature type="compositionally biased region" description="Basic and acidic residues" evidence="1">
    <location>
        <begin position="223"/>
        <end position="237"/>
    </location>
</feature>
<keyword evidence="4" id="KW-1185">Reference proteome</keyword>
<protein>
    <recommendedName>
        <fullName evidence="2">USP8 dimerisation domain-containing protein</fullName>
    </recommendedName>
</protein>
<evidence type="ECO:0000259" key="2">
    <source>
        <dbReference type="Pfam" id="PF08969"/>
    </source>
</evidence>
<gene>
    <name evidence="3" type="ORF">DFH94DRAFT_754831</name>
</gene>
<feature type="compositionally biased region" description="Polar residues" evidence="1">
    <location>
        <begin position="28"/>
        <end position="39"/>
    </location>
</feature>
<name>A0A9P5MSD8_9AGAM</name>
<dbReference type="SUPFAM" id="SSF140856">
    <property type="entry name" value="USP8 N-terminal domain-like"/>
    <property type="match status" value="1"/>
</dbReference>
<dbReference type="Pfam" id="PF08969">
    <property type="entry name" value="USP8_dimer"/>
    <property type="match status" value="1"/>
</dbReference>
<feature type="compositionally biased region" description="Low complexity" evidence="1">
    <location>
        <begin position="192"/>
        <end position="219"/>
    </location>
</feature>
<dbReference type="GO" id="GO:0061578">
    <property type="term" value="F:K63-linked deubiquitinase activity"/>
    <property type="evidence" value="ECO:0007669"/>
    <property type="project" value="TreeGrafter"/>
</dbReference>
<dbReference type="InterPro" id="IPR015063">
    <property type="entry name" value="USP8_dimer"/>
</dbReference>
<accession>A0A9P5MSD8</accession>
<dbReference type="GO" id="GO:0070536">
    <property type="term" value="P:protein K63-linked deubiquitination"/>
    <property type="evidence" value="ECO:0007669"/>
    <property type="project" value="TreeGrafter"/>
</dbReference>
<dbReference type="Gene3D" id="1.20.58.80">
    <property type="entry name" value="Phosphotransferase system, lactose/cellobiose-type IIA subunit"/>
    <property type="match status" value="1"/>
</dbReference>
<feature type="compositionally biased region" description="Basic and acidic residues" evidence="1">
    <location>
        <begin position="251"/>
        <end position="291"/>
    </location>
</feature>
<reference evidence="3" key="2">
    <citation type="journal article" date="2020" name="Nat. Commun.">
        <title>Large-scale genome sequencing of mycorrhizal fungi provides insights into the early evolution of symbiotic traits.</title>
        <authorList>
            <person name="Miyauchi S."/>
            <person name="Kiss E."/>
            <person name="Kuo A."/>
            <person name="Drula E."/>
            <person name="Kohler A."/>
            <person name="Sanchez-Garcia M."/>
            <person name="Morin E."/>
            <person name="Andreopoulos B."/>
            <person name="Barry K.W."/>
            <person name="Bonito G."/>
            <person name="Buee M."/>
            <person name="Carver A."/>
            <person name="Chen C."/>
            <person name="Cichocki N."/>
            <person name="Clum A."/>
            <person name="Culley D."/>
            <person name="Crous P.W."/>
            <person name="Fauchery L."/>
            <person name="Girlanda M."/>
            <person name="Hayes R.D."/>
            <person name="Keri Z."/>
            <person name="LaButti K."/>
            <person name="Lipzen A."/>
            <person name="Lombard V."/>
            <person name="Magnuson J."/>
            <person name="Maillard F."/>
            <person name="Murat C."/>
            <person name="Nolan M."/>
            <person name="Ohm R.A."/>
            <person name="Pangilinan J."/>
            <person name="Pereira M.F."/>
            <person name="Perotto S."/>
            <person name="Peter M."/>
            <person name="Pfister S."/>
            <person name="Riley R."/>
            <person name="Sitrit Y."/>
            <person name="Stielow J.B."/>
            <person name="Szollosi G."/>
            <person name="Zifcakova L."/>
            <person name="Stursova M."/>
            <person name="Spatafora J.W."/>
            <person name="Tedersoo L."/>
            <person name="Vaario L.M."/>
            <person name="Yamada A."/>
            <person name="Yan M."/>
            <person name="Wang P."/>
            <person name="Xu J."/>
            <person name="Bruns T."/>
            <person name="Baldrian P."/>
            <person name="Vilgalys R."/>
            <person name="Dunand C."/>
            <person name="Henrissat B."/>
            <person name="Grigoriev I.V."/>
            <person name="Hibbett D."/>
            <person name="Nagy L.G."/>
            <person name="Martin F.M."/>
        </authorList>
    </citation>
    <scope>NUCLEOTIDE SEQUENCE</scope>
    <source>
        <strain evidence="3">Prilba</strain>
    </source>
</reference>
<sequence length="356" mass="39762">MNSSYATDIFTQVSQFRPATFQPGPTRVYQNPNSVPSNIAQAAPPPSQVQAPSRPHSIAELAERAKQSLGDESRPFKAWLRVAENARRDAKSFYEQGDFEAAFVEYAKAATIVLEKIPGHPEYRVLLSTTQRHNMGLHGQEILDSLSELKISIMTRYEQWRANPSSVQSQASFSNPTPQRLAAHRSINSHGTNTPTSSSTPSSSRSRASIPPRSRMPSSYDQSPHEDDRLRREHEQPEVYSGDGVRAEQWQTHEDDARRRREWEEEGRRRMTEQRRQEQDGIIRRQREAEHAAQAARVGPSSGQNRGVTPAVPVSTSSVQYPGASASGSSGLITDYLQMPLESPTRCVISLGRMLS</sequence>
<feature type="domain" description="USP8 dimerisation" evidence="2">
    <location>
        <begin position="57"/>
        <end position="159"/>
    </location>
</feature>
<proteinExistence type="predicted"/>
<organism evidence="3 4">
    <name type="scientific">Russula ochroleuca</name>
    <dbReference type="NCBI Taxonomy" id="152965"/>
    <lineage>
        <taxon>Eukaryota</taxon>
        <taxon>Fungi</taxon>
        <taxon>Dikarya</taxon>
        <taxon>Basidiomycota</taxon>
        <taxon>Agaricomycotina</taxon>
        <taxon>Agaricomycetes</taxon>
        <taxon>Russulales</taxon>
        <taxon>Russulaceae</taxon>
        <taxon>Russula</taxon>
    </lineage>
</organism>
<reference evidence="3" key="1">
    <citation type="submission" date="2019-10" db="EMBL/GenBank/DDBJ databases">
        <authorList>
            <consortium name="DOE Joint Genome Institute"/>
            <person name="Kuo A."/>
            <person name="Miyauchi S."/>
            <person name="Kiss E."/>
            <person name="Drula E."/>
            <person name="Kohler A."/>
            <person name="Sanchez-Garcia M."/>
            <person name="Andreopoulos B."/>
            <person name="Barry K.W."/>
            <person name="Bonito G."/>
            <person name="Buee M."/>
            <person name="Carver A."/>
            <person name="Chen C."/>
            <person name="Cichocki N."/>
            <person name="Clum A."/>
            <person name="Culley D."/>
            <person name="Crous P.W."/>
            <person name="Fauchery L."/>
            <person name="Girlanda M."/>
            <person name="Hayes R."/>
            <person name="Keri Z."/>
            <person name="LaButti K."/>
            <person name="Lipzen A."/>
            <person name="Lombard V."/>
            <person name="Magnuson J."/>
            <person name="Maillard F."/>
            <person name="Morin E."/>
            <person name="Murat C."/>
            <person name="Nolan M."/>
            <person name="Ohm R."/>
            <person name="Pangilinan J."/>
            <person name="Pereira M."/>
            <person name="Perotto S."/>
            <person name="Peter M."/>
            <person name="Riley R."/>
            <person name="Sitrit Y."/>
            <person name="Stielow B."/>
            <person name="Szollosi G."/>
            <person name="Zifcakova L."/>
            <person name="Stursova M."/>
            <person name="Spatafora J.W."/>
            <person name="Tedersoo L."/>
            <person name="Vaario L.-M."/>
            <person name="Yamada A."/>
            <person name="Yan M."/>
            <person name="Wang P."/>
            <person name="Xu J."/>
            <person name="Bruns T."/>
            <person name="Baldrian P."/>
            <person name="Vilgalys R."/>
            <person name="Henrissat B."/>
            <person name="Grigoriev I.V."/>
            <person name="Hibbett D."/>
            <person name="Nagy L.G."/>
            <person name="Martin F.M."/>
        </authorList>
    </citation>
    <scope>NUCLEOTIDE SEQUENCE</scope>
    <source>
        <strain evidence="3">Prilba</strain>
    </source>
</reference>
<feature type="compositionally biased region" description="Low complexity" evidence="1">
    <location>
        <begin position="308"/>
        <end position="319"/>
    </location>
</feature>
<evidence type="ECO:0000256" key="1">
    <source>
        <dbReference type="SAM" id="MobiDB-lite"/>
    </source>
</evidence>
<dbReference type="PANTHER" id="PTHR12947:SF13">
    <property type="entry name" value="FI19924P1"/>
    <property type="match status" value="1"/>
</dbReference>
<evidence type="ECO:0000313" key="3">
    <source>
        <dbReference type="EMBL" id="KAF8477670.1"/>
    </source>
</evidence>
<feature type="region of interest" description="Disordered" evidence="1">
    <location>
        <begin position="21"/>
        <end position="55"/>
    </location>
</feature>
<feature type="region of interest" description="Disordered" evidence="1">
    <location>
        <begin position="163"/>
        <end position="326"/>
    </location>
</feature>
<dbReference type="GO" id="GO:0005768">
    <property type="term" value="C:endosome"/>
    <property type="evidence" value="ECO:0007669"/>
    <property type="project" value="TreeGrafter"/>
</dbReference>
<dbReference type="Proteomes" id="UP000759537">
    <property type="component" value="Unassembled WGS sequence"/>
</dbReference>
<dbReference type="GO" id="GO:0016020">
    <property type="term" value="C:membrane"/>
    <property type="evidence" value="ECO:0007669"/>
    <property type="project" value="TreeGrafter"/>
</dbReference>